<evidence type="ECO:0008006" key="3">
    <source>
        <dbReference type="Google" id="ProtNLM"/>
    </source>
</evidence>
<dbReference type="EMBL" id="OK040792">
    <property type="protein sequence ID" value="UDL16232.1"/>
    <property type="molecule type" value="Genomic_DNA"/>
</dbReference>
<reference evidence="1" key="1">
    <citation type="submission" date="2021-09" db="EMBL/GenBank/DDBJ databases">
        <authorList>
            <person name="Colton S."/>
            <person name="McKinney A."/>
            <person name="Ashley L."/>
            <person name="Annie C."/>
            <person name="Elissa F."/>
            <person name="Lindsey D."/>
            <person name="Brady H."/>
            <person name="Batt M.A."/>
            <person name="Denae B."/>
            <person name="Molloy S.D."/>
            <person name="Garlena R.A."/>
            <person name="Russell D.A."/>
            <person name="Jacobs-Sera D."/>
            <person name="Hatfull G.F."/>
        </authorList>
    </citation>
    <scope>NUCLEOTIDE SEQUENCE</scope>
</reference>
<dbReference type="KEGG" id="vg:80004419"/>
<organism evidence="1 2">
    <name type="scientific">Microbacterium phage Kozie</name>
    <dbReference type="NCBI Taxonomy" id="2885981"/>
    <lineage>
        <taxon>Viruses</taxon>
        <taxon>Duplodnaviria</taxon>
        <taxon>Heunggongvirae</taxon>
        <taxon>Uroviricota</taxon>
        <taxon>Caudoviricetes</taxon>
        <taxon>Kutznervirinae</taxon>
        <taxon>Kozievirus</taxon>
        <taxon>Kozievirus kozie</taxon>
    </lineage>
</organism>
<gene>
    <name evidence="1" type="primary">36</name>
    <name evidence="1" type="ORF">SEA_KOZIE_36</name>
</gene>
<dbReference type="RefSeq" id="YP_010750764.1">
    <property type="nucleotide sequence ID" value="NC_073362.1"/>
</dbReference>
<proteinExistence type="predicted"/>
<dbReference type="Proteomes" id="UP000827716">
    <property type="component" value="Segment"/>
</dbReference>
<dbReference type="GeneID" id="80004419"/>
<protein>
    <recommendedName>
        <fullName evidence="3">Minor tail protein</fullName>
    </recommendedName>
</protein>
<name>A0AAE9C361_9CAUD</name>
<keyword evidence="2" id="KW-1185">Reference proteome</keyword>
<evidence type="ECO:0000313" key="2">
    <source>
        <dbReference type="Proteomes" id="UP000827716"/>
    </source>
</evidence>
<sequence length="255" mass="27613">MSRPPVRDEEGLLRAHERRIRLLERRLAAAGYAPPQDVRYAGTTVERDALYGVPATAAERAALANRGVTWFNTDLGWEESYYAETGTAGLTALGLMAGVSSGWYPTGEGPFSILYASGAQSVVVNTYVTSWSAWGSNSSLRRGGDDWFTYSAGGVKCLKAGRYEAEAMVTQQAGTGTTVVHLLRDSNTIFQRANPLDSGQVQSAVMHQPTVQMLANQTFAVFAGIGSYQLNVATGNREVRGFFAVRYKSPLLVNQ</sequence>
<accession>A0AAE9C361</accession>
<evidence type="ECO:0000313" key="1">
    <source>
        <dbReference type="EMBL" id="UDL16232.1"/>
    </source>
</evidence>